<dbReference type="EMBL" id="JBBPBM010000005">
    <property type="protein sequence ID" value="KAK8583678.1"/>
    <property type="molecule type" value="Genomic_DNA"/>
</dbReference>
<reference evidence="1 2" key="1">
    <citation type="journal article" date="2024" name="G3 (Bethesda)">
        <title>Genome assembly of Hibiscus sabdariffa L. provides insights into metabolisms of medicinal natural products.</title>
        <authorList>
            <person name="Kim T."/>
        </authorList>
    </citation>
    <scope>NUCLEOTIDE SEQUENCE [LARGE SCALE GENOMIC DNA]</scope>
    <source>
        <strain evidence="1">TK-2024</strain>
        <tissue evidence="1">Old leaves</tissue>
    </source>
</reference>
<comment type="caution">
    <text evidence="1">The sequence shown here is derived from an EMBL/GenBank/DDBJ whole genome shotgun (WGS) entry which is preliminary data.</text>
</comment>
<organism evidence="1 2">
    <name type="scientific">Hibiscus sabdariffa</name>
    <name type="common">roselle</name>
    <dbReference type="NCBI Taxonomy" id="183260"/>
    <lineage>
        <taxon>Eukaryota</taxon>
        <taxon>Viridiplantae</taxon>
        <taxon>Streptophyta</taxon>
        <taxon>Embryophyta</taxon>
        <taxon>Tracheophyta</taxon>
        <taxon>Spermatophyta</taxon>
        <taxon>Magnoliopsida</taxon>
        <taxon>eudicotyledons</taxon>
        <taxon>Gunneridae</taxon>
        <taxon>Pentapetalae</taxon>
        <taxon>rosids</taxon>
        <taxon>malvids</taxon>
        <taxon>Malvales</taxon>
        <taxon>Malvaceae</taxon>
        <taxon>Malvoideae</taxon>
        <taxon>Hibiscus</taxon>
    </lineage>
</organism>
<gene>
    <name evidence="1" type="ORF">V6N12_067940</name>
</gene>
<dbReference type="PANTHER" id="PTHR34180:SF1">
    <property type="entry name" value="BETA-ALANYL-DOPAMINE_CARCININE HYDROLASE"/>
    <property type="match status" value="1"/>
</dbReference>
<sequence>MVLNVETASRLRVSVHEVGSTPFFHANMYLHLQVQQEMQKIQRNPSTRQVKIEARKCRVEQSSFCSMDLIKATSMADALAVRSSNVCFLHLMKFNTSLVILGRNCVKIASFQFMTLEQHHFSMQTCITIFKFSKQYNIEENESM</sequence>
<evidence type="ECO:0000313" key="1">
    <source>
        <dbReference type="EMBL" id="KAK8583678.1"/>
    </source>
</evidence>
<evidence type="ECO:0000313" key="2">
    <source>
        <dbReference type="Proteomes" id="UP001472677"/>
    </source>
</evidence>
<accession>A0ABR2FNR4</accession>
<dbReference type="PANTHER" id="PTHR34180">
    <property type="entry name" value="PEPTIDASE C45"/>
    <property type="match status" value="1"/>
</dbReference>
<protein>
    <submittedName>
        <fullName evidence="1">Uncharacterized protein</fullName>
    </submittedName>
</protein>
<name>A0ABR2FNR4_9ROSI</name>
<proteinExistence type="predicted"/>
<keyword evidence="2" id="KW-1185">Reference proteome</keyword>
<dbReference type="InterPro" id="IPR047801">
    <property type="entry name" value="Peptidase_C45"/>
</dbReference>
<dbReference type="Proteomes" id="UP001472677">
    <property type="component" value="Unassembled WGS sequence"/>
</dbReference>